<feature type="transmembrane region" description="Helical" evidence="2">
    <location>
        <begin position="24"/>
        <end position="45"/>
    </location>
</feature>
<feature type="transmembrane region" description="Helical" evidence="2">
    <location>
        <begin position="79"/>
        <end position="99"/>
    </location>
</feature>
<dbReference type="Proteomes" id="UP000735302">
    <property type="component" value="Unassembled WGS sequence"/>
</dbReference>
<reference evidence="3 4" key="1">
    <citation type="journal article" date="2021" name="Elife">
        <title>Chloroplast acquisition without the gene transfer in kleptoplastic sea slugs, Plakobranchus ocellatus.</title>
        <authorList>
            <person name="Maeda T."/>
            <person name="Takahashi S."/>
            <person name="Yoshida T."/>
            <person name="Shimamura S."/>
            <person name="Takaki Y."/>
            <person name="Nagai Y."/>
            <person name="Toyoda A."/>
            <person name="Suzuki Y."/>
            <person name="Arimoto A."/>
            <person name="Ishii H."/>
            <person name="Satoh N."/>
            <person name="Nishiyama T."/>
            <person name="Hasebe M."/>
            <person name="Maruyama T."/>
            <person name="Minagawa J."/>
            <person name="Obokata J."/>
            <person name="Shigenobu S."/>
        </authorList>
    </citation>
    <scope>NUCLEOTIDE SEQUENCE [LARGE SCALE GENOMIC DNA]</scope>
</reference>
<feature type="transmembrane region" description="Helical" evidence="2">
    <location>
        <begin position="119"/>
        <end position="140"/>
    </location>
</feature>
<dbReference type="AlphaFoldDB" id="A0AAV4ASW4"/>
<sequence length="281" mass="31330">MQVQVQNPAPPEPHLERLFFCRSVIYKCSLLGLIASFALFLFGFFTSSWIKFYDFKRSRQLGLWDYDCQNENGSCTSLWMTRTLFAMCLIAYVITFCIAIHENVKKVDRHTYHSRKLEIAVLITGVIGIIALSVFHFVLAKHFDSGWSSAVVAISKVGLFVSLILMLCGNGKNVRPPGIVLSNRPQVVVFHAAGQPAPPQSQTYTAPLNPNPVVNAYPVPQYAPHSQPLLPQSYPHPPPEAPPPYSLPPVYPTQSEMSGAVNRDPERQGDWYSKASAPPME</sequence>
<feature type="transmembrane region" description="Helical" evidence="2">
    <location>
        <begin position="146"/>
        <end position="168"/>
    </location>
</feature>
<name>A0AAV4ASW4_9GAST</name>
<keyword evidence="2" id="KW-0472">Membrane</keyword>
<evidence type="ECO:0000256" key="1">
    <source>
        <dbReference type="SAM" id="MobiDB-lite"/>
    </source>
</evidence>
<keyword evidence="4" id="KW-1185">Reference proteome</keyword>
<organism evidence="3 4">
    <name type="scientific">Plakobranchus ocellatus</name>
    <dbReference type="NCBI Taxonomy" id="259542"/>
    <lineage>
        <taxon>Eukaryota</taxon>
        <taxon>Metazoa</taxon>
        <taxon>Spiralia</taxon>
        <taxon>Lophotrochozoa</taxon>
        <taxon>Mollusca</taxon>
        <taxon>Gastropoda</taxon>
        <taxon>Heterobranchia</taxon>
        <taxon>Euthyneura</taxon>
        <taxon>Panpulmonata</taxon>
        <taxon>Sacoglossa</taxon>
        <taxon>Placobranchoidea</taxon>
        <taxon>Plakobranchidae</taxon>
        <taxon>Plakobranchus</taxon>
    </lineage>
</organism>
<evidence type="ECO:0000256" key="2">
    <source>
        <dbReference type="SAM" id="Phobius"/>
    </source>
</evidence>
<keyword evidence="2" id="KW-0812">Transmembrane</keyword>
<feature type="compositionally biased region" description="Pro residues" evidence="1">
    <location>
        <begin position="234"/>
        <end position="251"/>
    </location>
</feature>
<evidence type="ECO:0000313" key="3">
    <source>
        <dbReference type="EMBL" id="GFO10400.1"/>
    </source>
</evidence>
<gene>
    <name evidence="3" type="ORF">PoB_003690500</name>
</gene>
<feature type="region of interest" description="Disordered" evidence="1">
    <location>
        <begin position="228"/>
        <end position="281"/>
    </location>
</feature>
<dbReference type="EMBL" id="BLXT01004163">
    <property type="protein sequence ID" value="GFO10400.1"/>
    <property type="molecule type" value="Genomic_DNA"/>
</dbReference>
<proteinExistence type="predicted"/>
<evidence type="ECO:0000313" key="4">
    <source>
        <dbReference type="Proteomes" id="UP000735302"/>
    </source>
</evidence>
<accession>A0AAV4ASW4</accession>
<comment type="caution">
    <text evidence="3">The sequence shown here is derived from an EMBL/GenBank/DDBJ whole genome shotgun (WGS) entry which is preliminary data.</text>
</comment>
<protein>
    <submittedName>
        <fullName evidence="3">Uncharacterized protein</fullName>
    </submittedName>
</protein>
<keyword evidence="2" id="KW-1133">Transmembrane helix</keyword>